<dbReference type="eggNOG" id="COG3170">
    <property type="taxonomic scope" value="Bacteria"/>
</dbReference>
<reference evidence="3 4" key="2">
    <citation type="journal article" date="2012" name="Int. J. Syst. Evol. Microbiol.">
        <title>Magnetococcus marinus gen. nov., sp. nov., a marine, magnetotactic bacterium that represents a novel lineage (Magnetococcaceae fam. nov.; Magnetococcales ord. nov.) at the base of the Alphaproteobacteria.</title>
        <authorList>
            <person name="Bazylinski D.A."/>
            <person name="Williams T.J."/>
            <person name="Lefevre C.T."/>
            <person name="Berg R.J."/>
            <person name="Zhang C.L."/>
            <person name="Bowser S.S."/>
            <person name="Dean A.J."/>
            <person name="Beveridge T.J."/>
        </authorList>
    </citation>
    <scope>NUCLEOTIDE SEQUENCE [LARGE SCALE GENOMIC DNA]</scope>
    <source>
        <strain evidence="4">ATCC BAA-1437 / JCM 17883 / MC-1</strain>
    </source>
</reference>
<evidence type="ECO:0000313" key="4">
    <source>
        <dbReference type="Proteomes" id="UP000002586"/>
    </source>
</evidence>
<feature type="domain" description="SPOR" evidence="2">
    <location>
        <begin position="479"/>
        <end position="558"/>
    </location>
</feature>
<dbReference type="OrthoDB" id="7843142at2"/>
<dbReference type="eggNOG" id="COG3147">
    <property type="taxonomic scope" value="Bacteria"/>
</dbReference>
<dbReference type="GO" id="GO:0032153">
    <property type="term" value="C:cell division site"/>
    <property type="evidence" value="ECO:0007669"/>
    <property type="project" value="TreeGrafter"/>
</dbReference>
<dbReference type="HOGENOM" id="CLU_389228_0_0_5"/>
<dbReference type="InterPro" id="IPR052521">
    <property type="entry name" value="Cell_div_SPOR-domain"/>
</dbReference>
<feature type="region of interest" description="Disordered" evidence="1">
    <location>
        <begin position="177"/>
        <end position="198"/>
    </location>
</feature>
<evidence type="ECO:0000256" key="1">
    <source>
        <dbReference type="SAM" id="MobiDB-lite"/>
    </source>
</evidence>
<name>A0L649_MAGMM</name>
<feature type="domain" description="SPOR" evidence="2">
    <location>
        <begin position="240"/>
        <end position="315"/>
    </location>
</feature>
<keyword evidence="4" id="KW-1185">Reference proteome</keyword>
<dbReference type="Proteomes" id="UP000002586">
    <property type="component" value="Chromosome"/>
</dbReference>
<dbReference type="GO" id="GO:0032506">
    <property type="term" value="P:cytokinetic process"/>
    <property type="evidence" value="ECO:0007669"/>
    <property type="project" value="TreeGrafter"/>
</dbReference>
<dbReference type="InterPro" id="IPR036680">
    <property type="entry name" value="SPOR-like_sf"/>
</dbReference>
<dbReference type="Gene3D" id="3.30.70.1070">
    <property type="entry name" value="Sporulation related repeat"/>
    <property type="match status" value="3"/>
</dbReference>
<dbReference type="KEGG" id="mgm:Mmc1_0924"/>
<dbReference type="InterPro" id="IPR007730">
    <property type="entry name" value="SPOR-like_dom"/>
</dbReference>
<dbReference type="Pfam" id="PF05036">
    <property type="entry name" value="SPOR"/>
    <property type="match status" value="3"/>
</dbReference>
<organism evidence="3 4">
    <name type="scientific">Magnetococcus marinus (strain ATCC BAA-1437 / JCM 17883 / MC-1)</name>
    <dbReference type="NCBI Taxonomy" id="156889"/>
    <lineage>
        <taxon>Bacteria</taxon>
        <taxon>Pseudomonadati</taxon>
        <taxon>Pseudomonadota</taxon>
        <taxon>Magnetococcia</taxon>
        <taxon>Magnetococcales</taxon>
        <taxon>Magnetococcaceae</taxon>
        <taxon>Magnetococcus</taxon>
    </lineage>
</organism>
<feature type="domain" description="SPOR" evidence="2">
    <location>
        <begin position="613"/>
        <end position="692"/>
    </location>
</feature>
<dbReference type="STRING" id="156889.Mmc1_0924"/>
<dbReference type="PROSITE" id="PS51724">
    <property type="entry name" value="SPOR"/>
    <property type="match status" value="4"/>
</dbReference>
<dbReference type="GO" id="GO:0030428">
    <property type="term" value="C:cell septum"/>
    <property type="evidence" value="ECO:0007669"/>
    <property type="project" value="TreeGrafter"/>
</dbReference>
<protein>
    <submittedName>
        <fullName evidence="3">Sporulation domain protein</fullName>
    </submittedName>
</protein>
<evidence type="ECO:0000259" key="2">
    <source>
        <dbReference type="PROSITE" id="PS51724"/>
    </source>
</evidence>
<evidence type="ECO:0000313" key="3">
    <source>
        <dbReference type="EMBL" id="ABK43442.1"/>
    </source>
</evidence>
<dbReference type="eggNOG" id="COG3087">
    <property type="taxonomic scope" value="Bacteria"/>
</dbReference>
<dbReference type="AlphaFoldDB" id="A0L649"/>
<proteinExistence type="predicted"/>
<dbReference type="GO" id="GO:0042834">
    <property type="term" value="F:peptidoglycan binding"/>
    <property type="evidence" value="ECO:0007669"/>
    <property type="project" value="InterPro"/>
</dbReference>
<accession>A0L649</accession>
<dbReference type="PANTHER" id="PTHR38687:SF1">
    <property type="entry name" value="CELL DIVISION PROTEIN DEDD"/>
    <property type="match status" value="1"/>
</dbReference>
<dbReference type="PANTHER" id="PTHR38687">
    <property type="entry name" value="CELL DIVISION PROTEIN DEDD-RELATED"/>
    <property type="match status" value="1"/>
</dbReference>
<dbReference type="RefSeq" id="WP_011712599.1">
    <property type="nucleotide sequence ID" value="NC_008576.1"/>
</dbReference>
<feature type="domain" description="SPOR" evidence="2">
    <location>
        <begin position="353"/>
        <end position="432"/>
    </location>
</feature>
<gene>
    <name evidence="3" type="ordered locus">Mmc1_0924</name>
</gene>
<reference evidence="4" key="1">
    <citation type="journal article" date="2009" name="Appl. Environ. Microbiol.">
        <title>Complete genome sequence of the chemolithoautotrophic marine magnetotactic coccus strain MC-1.</title>
        <authorList>
            <person name="Schubbe S."/>
            <person name="Williams T.J."/>
            <person name="Xie G."/>
            <person name="Kiss H.E."/>
            <person name="Brettin T.S."/>
            <person name="Martinez D."/>
            <person name="Ross C.A."/>
            <person name="Schuler D."/>
            <person name="Cox B.L."/>
            <person name="Nealson K.H."/>
            <person name="Bazylinski D.A."/>
        </authorList>
    </citation>
    <scope>NUCLEOTIDE SEQUENCE [LARGE SCALE GENOMIC DNA]</scope>
    <source>
        <strain evidence="4">ATCC BAA-1437 / JCM 17883 / MC-1</strain>
    </source>
</reference>
<dbReference type="EMBL" id="CP000471">
    <property type="protein sequence ID" value="ABK43442.1"/>
    <property type="molecule type" value="Genomic_DNA"/>
</dbReference>
<sequence length="709" mass="75945" precursor="true">MSAYRHALGYMAIRQLSYLVLALGMLLVPMRSIAQEQPAFITNAYFADKLDVQENQVKPNALVSVLPASNPSMVGYFVMDVLLASKGKHLFEIDIIDEQRRKVADMAYDAVLAEDTEHIYTVVGSVAGAFPPGWLYFKVYDRFNGGPRIHISTFSIMARLNTADADTAMANAAVPSAPLKPTKPLASQPPMPAHTAPSPVVKAEIKPTPLPVAVPQPGLAPPAAPVTEPTAAVESTMAEPASDGRYVLIGGGDFGPEKAKAVLQQISDLGLPVQIETSARGQQVLSGPYSRIEAAEFARRFIVEQTGLESRIRTDGNPSVGAQAAAVTTPTANTPQPAADTTLGLFAPKVAVAAAMPRYVVALGSFGNVDNAQRLQHNLHKRQLPVSTEQVQGKNGQFTRVFVGPYSSRREAEVAMRSILAHFKISGVIQRWNPERLARLQPSSALPEPVPQAVLPEPVPQAVLPVTVRSEAPQTPMEPAKVARYAIQVVSYLEPAAADLMEKRLVELGLPVYQNRLQARGRQLYRVLVGPYQNRAQAEGVQGVVKDELGLQGSVIPFQQGDDAAATLSSTAAAAPAAVAPVGGTWQRAIVAPKPNSAPEPKAAVVATPLFSDTGRQDYTVYAGFFSNAENATRLRQRIEALQLPAFQRQVEVNNGVMNSVCAGPFATRGQAEAVVERLKKQIGLQRPIIRDATFSGRDGQGCGPGRSR</sequence>
<dbReference type="SUPFAM" id="SSF110997">
    <property type="entry name" value="Sporulation related repeat"/>
    <property type="match status" value="3"/>
</dbReference>